<evidence type="ECO:0000256" key="1">
    <source>
        <dbReference type="SAM" id="Phobius"/>
    </source>
</evidence>
<keyword evidence="3" id="KW-1185">Reference proteome</keyword>
<feature type="transmembrane region" description="Helical" evidence="1">
    <location>
        <begin position="32"/>
        <end position="53"/>
    </location>
</feature>
<feature type="transmembrane region" description="Helical" evidence="1">
    <location>
        <begin position="59"/>
        <end position="78"/>
    </location>
</feature>
<accession>A0ABD1T5U9</accession>
<reference evidence="3" key="1">
    <citation type="submission" date="2024-07" db="EMBL/GenBank/DDBJ databases">
        <title>Two chromosome-level genome assemblies of Korean endemic species Abeliophyllum distichum and Forsythia ovata (Oleaceae).</title>
        <authorList>
            <person name="Jang H."/>
        </authorList>
    </citation>
    <scope>NUCLEOTIDE SEQUENCE [LARGE SCALE GENOMIC DNA]</scope>
</reference>
<dbReference type="Proteomes" id="UP001604277">
    <property type="component" value="Unassembled WGS sequence"/>
</dbReference>
<keyword evidence="1" id="KW-0472">Membrane</keyword>
<dbReference type="InterPro" id="IPR031563">
    <property type="entry name" value="MOT1/MOT2"/>
</dbReference>
<comment type="caution">
    <text evidence="2">The sequence shown here is derived from an EMBL/GenBank/DDBJ whole genome shotgun (WGS) entry which is preliminary data.</text>
</comment>
<dbReference type="PANTHER" id="PTHR31970:SF0">
    <property type="entry name" value="MOLYBDATE TRANSPORTER 1"/>
    <property type="match status" value="1"/>
</dbReference>
<gene>
    <name evidence="2" type="ORF">Fot_31755</name>
</gene>
<evidence type="ECO:0000313" key="2">
    <source>
        <dbReference type="EMBL" id="KAL2508108.1"/>
    </source>
</evidence>
<dbReference type="Pfam" id="PF16983">
    <property type="entry name" value="MFS_MOT1"/>
    <property type="match status" value="1"/>
</dbReference>
<dbReference type="PANTHER" id="PTHR31970">
    <property type="match status" value="1"/>
</dbReference>
<evidence type="ECO:0000313" key="3">
    <source>
        <dbReference type="Proteomes" id="UP001604277"/>
    </source>
</evidence>
<keyword evidence="1" id="KW-0812">Transmembrane</keyword>
<name>A0ABD1T5U9_9LAMI</name>
<dbReference type="EMBL" id="JBFOLJ010000009">
    <property type="protein sequence ID" value="KAL2508108.1"/>
    <property type="molecule type" value="Genomic_DNA"/>
</dbReference>
<sequence length="101" mass="11027">MNLIRYWFGAMSCCHSGGGLVRQYKFGRRSGGCVTFLGVAKLVLGLVLGGFFVKNLDQFPVGVLGVFLLFAGIELAICSRDMNSKEESVVMLICTMFHLLA</sequence>
<organism evidence="2 3">
    <name type="scientific">Forsythia ovata</name>
    <dbReference type="NCBI Taxonomy" id="205694"/>
    <lineage>
        <taxon>Eukaryota</taxon>
        <taxon>Viridiplantae</taxon>
        <taxon>Streptophyta</taxon>
        <taxon>Embryophyta</taxon>
        <taxon>Tracheophyta</taxon>
        <taxon>Spermatophyta</taxon>
        <taxon>Magnoliopsida</taxon>
        <taxon>eudicotyledons</taxon>
        <taxon>Gunneridae</taxon>
        <taxon>Pentapetalae</taxon>
        <taxon>asterids</taxon>
        <taxon>lamiids</taxon>
        <taxon>Lamiales</taxon>
        <taxon>Oleaceae</taxon>
        <taxon>Forsythieae</taxon>
        <taxon>Forsythia</taxon>
    </lineage>
</organism>
<dbReference type="AlphaFoldDB" id="A0ABD1T5U9"/>
<keyword evidence="1" id="KW-1133">Transmembrane helix</keyword>
<proteinExistence type="predicted"/>
<protein>
    <submittedName>
        <fullName evidence="2">Molybdate transporter 1</fullName>
    </submittedName>
</protein>